<protein>
    <submittedName>
        <fullName evidence="3">Uncharacterized protein</fullName>
    </submittedName>
</protein>
<keyword evidence="2" id="KW-1133">Transmembrane helix</keyword>
<organism evidence="3 4">
    <name type="scientific">Subtercola vilae</name>
    <dbReference type="NCBI Taxonomy" id="2056433"/>
    <lineage>
        <taxon>Bacteria</taxon>
        <taxon>Bacillati</taxon>
        <taxon>Actinomycetota</taxon>
        <taxon>Actinomycetes</taxon>
        <taxon>Micrococcales</taxon>
        <taxon>Microbacteriaceae</taxon>
        <taxon>Subtercola</taxon>
    </lineage>
</organism>
<gene>
    <name evidence="3" type="ORF">D4765_13180</name>
</gene>
<keyword evidence="4" id="KW-1185">Reference proteome</keyword>
<evidence type="ECO:0000313" key="3">
    <source>
        <dbReference type="EMBL" id="TIH34339.1"/>
    </source>
</evidence>
<reference evidence="3 4" key="1">
    <citation type="journal article" date="2019" name="Microorganisms">
        <title>Systematic Affiliation and Genome Analysis of Subtercola vilae DB165(T) with Particular Emphasis on Cold Adaptation of an Isolate from a High-Altitude Cold Volcano Lake.</title>
        <authorList>
            <person name="Villalobos A.S."/>
            <person name="Wiese J."/>
            <person name="Imhoff J.F."/>
            <person name="Dorador C."/>
            <person name="Keller A."/>
            <person name="Hentschel U."/>
        </authorList>
    </citation>
    <scope>NUCLEOTIDE SEQUENCE [LARGE SCALE GENOMIC DNA]</scope>
    <source>
        <strain evidence="3 4">DB165</strain>
    </source>
</reference>
<feature type="transmembrane region" description="Helical" evidence="2">
    <location>
        <begin position="51"/>
        <end position="72"/>
    </location>
</feature>
<sequence>MRVTVDDGATGEPDGDGDGYADGGSGGEGEGEGLTMRVGEAGTARERRGGAVWLLGVVCVVLLAGVVVFAGVRGASGAADRAAQTQAAVVQSAVSAAQLAGEAASIPASPATTAIGEAVPAPWAAPADPRVRAAMAGFGLLTTEGTALHIHAHLTVTVNGVRETVPGEVGIDQVSGLVSPLHTHDTTGILHIESPVQADFTLGQFFTEWNVALDGSRVGSYGPTDGSVLTVFVDRVSTTADPASIVFTNKMDIDLVYGPASTPAVPPTPFVWPAQY</sequence>
<name>A0A4T2BTB7_9MICO</name>
<keyword evidence="2" id="KW-0812">Transmembrane</keyword>
<accession>A0A4T2BTB7</accession>
<dbReference type="EMBL" id="QYRT01000027">
    <property type="protein sequence ID" value="TIH34339.1"/>
    <property type="molecule type" value="Genomic_DNA"/>
</dbReference>
<feature type="region of interest" description="Disordered" evidence="1">
    <location>
        <begin position="1"/>
        <end position="34"/>
    </location>
</feature>
<comment type="caution">
    <text evidence="3">The sequence shown here is derived from an EMBL/GenBank/DDBJ whole genome shotgun (WGS) entry which is preliminary data.</text>
</comment>
<dbReference type="Proteomes" id="UP000306192">
    <property type="component" value="Unassembled WGS sequence"/>
</dbReference>
<evidence type="ECO:0000256" key="2">
    <source>
        <dbReference type="SAM" id="Phobius"/>
    </source>
</evidence>
<evidence type="ECO:0000313" key="4">
    <source>
        <dbReference type="Proteomes" id="UP000306192"/>
    </source>
</evidence>
<evidence type="ECO:0000256" key="1">
    <source>
        <dbReference type="SAM" id="MobiDB-lite"/>
    </source>
</evidence>
<dbReference type="AlphaFoldDB" id="A0A4T2BTB7"/>
<keyword evidence="2" id="KW-0472">Membrane</keyword>
<proteinExistence type="predicted"/>